<dbReference type="Proteomes" id="UP001465755">
    <property type="component" value="Unassembled WGS sequence"/>
</dbReference>
<gene>
    <name evidence="3" type="ORF">WJX73_005949</name>
</gene>
<dbReference type="SUPFAM" id="SSF54001">
    <property type="entry name" value="Cysteine proteinases"/>
    <property type="match status" value="1"/>
</dbReference>
<dbReference type="AlphaFoldDB" id="A0AAW1NTU4"/>
<dbReference type="PANTHER" id="PTHR48153:SF2">
    <property type="entry name" value="UFM1-SPECIFIC PROTEASE 2"/>
    <property type="match status" value="1"/>
</dbReference>
<organism evidence="3 4">
    <name type="scientific">Symbiochloris irregularis</name>
    <dbReference type="NCBI Taxonomy" id="706552"/>
    <lineage>
        <taxon>Eukaryota</taxon>
        <taxon>Viridiplantae</taxon>
        <taxon>Chlorophyta</taxon>
        <taxon>core chlorophytes</taxon>
        <taxon>Trebouxiophyceae</taxon>
        <taxon>Trebouxiales</taxon>
        <taxon>Trebouxiaceae</taxon>
        <taxon>Symbiochloris</taxon>
    </lineage>
</organism>
<dbReference type="InterPro" id="IPR038765">
    <property type="entry name" value="Papain-like_cys_pep_sf"/>
</dbReference>
<dbReference type="Pfam" id="PF07910">
    <property type="entry name" value="Peptidase_C78"/>
    <property type="match status" value="1"/>
</dbReference>
<protein>
    <recommendedName>
        <fullName evidence="2">UFSP1/2/DUB catalytic domain-containing protein</fullName>
    </recommendedName>
</protein>
<feature type="domain" description="UFSP1/2/DUB catalytic" evidence="2">
    <location>
        <begin position="326"/>
        <end position="518"/>
    </location>
</feature>
<name>A0AAW1NTU4_9CHLO</name>
<sequence>MSRRLIDQQNLSCGITGCIGTTTPLDLDSPRDLQADYDQVTRLLPAGFVIGGACVTLASTIGQACSDALHNLPQALWQPETGSNLLLVLCKGAHTAFYQADRAGRVKGCQVDVTAALQTDLVPLHLKLTAKLQVYREALDPSVRAAFSAVTEELCGDDVEFIAGPSDAGHLLRASAPAEQTCSILQRTSAGVHRTTSFVQVTCLVRRPPRTNQNGRALAPVIQWQPLAEATTLQTATLELDVLAYAPSHMPLADAAQLLKGGIRRQLQAMQASTLQLGAVQPHCAGQFQLPGWPHCLTVVFPISSQGSEGSEDLTKQRLRLHARGKAHCIWGTYDYHHYMQDHFDDKGWGCAYRSLQTIWSWMRHQHYTRRKVPSHQEIQQALVDLGDKPRSFVGSKQWIGAIELGMILEARLGLTYRVLTVSSGADIESKAGELAQHFDQQGTPVMIGGGVLAYTLLGVHFDPATGECAFLILDPHYTGAESLADIQQGQWVAWKSLGGTAAAGGSLFRTDSFYNLLCPQRPKLV</sequence>
<dbReference type="GO" id="GO:0071567">
    <property type="term" value="F:deUFMylase activity"/>
    <property type="evidence" value="ECO:0007669"/>
    <property type="project" value="TreeGrafter"/>
</dbReference>
<reference evidence="3 4" key="1">
    <citation type="journal article" date="2024" name="Nat. Commun.">
        <title>Phylogenomics reveals the evolutionary origins of lichenization in chlorophyte algae.</title>
        <authorList>
            <person name="Puginier C."/>
            <person name="Libourel C."/>
            <person name="Otte J."/>
            <person name="Skaloud P."/>
            <person name="Haon M."/>
            <person name="Grisel S."/>
            <person name="Petersen M."/>
            <person name="Berrin J.G."/>
            <person name="Delaux P.M."/>
            <person name="Dal Grande F."/>
            <person name="Keller J."/>
        </authorList>
    </citation>
    <scope>NUCLEOTIDE SEQUENCE [LARGE SCALE GENOMIC DNA]</scope>
    <source>
        <strain evidence="3 4">SAG 2036</strain>
    </source>
</reference>
<keyword evidence="4" id="KW-1185">Reference proteome</keyword>
<dbReference type="PANTHER" id="PTHR48153">
    <property type="entry name" value="UFM1-SPECIFIC PROTEASE 2"/>
    <property type="match status" value="1"/>
</dbReference>
<evidence type="ECO:0000313" key="4">
    <source>
        <dbReference type="Proteomes" id="UP001465755"/>
    </source>
</evidence>
<dbReference type="PROSITE" id="PS51257">
    <property type="entry name" value="PROKAR_LIPOPROTEIN"/>
    <property type="match status" value="1"/>
</dbReference>
<evidence type="ECO:0000259" key="2">
    <source>
        <dbReference type="Pfam" id="PF07910"/>
    </source>
</evidence>
<comment type="caution">
    <text evidence="3">The sequence shown here is derived from an EMBL/GenBank/DDBJ whole genome shotgun (WGS) entry which is preliminary data.</text>
</comment>
<dbReference type="Gene3D" id="3.90.70.130">
    <property type="match status" value="1"/>
</dbReference>
<accession>A0AAW1NTU4</accession>
<keyword evidence="1" id="KW-0378">Hydrolase</keyword>
<evidence type="ECO:0000256" key="1">
    <source>
        <dbReference type="ARBA" id="ARBA00022801"/>
    </source>
</evidence>
<evidence type="ECO:0000313" key="3">
    <source>
        <dbReference type="EMBL" id="KAK9794344.1"/>
    </source>
</evidence>
<dbReference type="EMBL" id="JALJOQ010000140">
    <property type="protein sequence ID" value="KAK9794344.1"/>
    <property type="molecule type" value="Genomic_DNA"/>
</dbReference>
<proteinExistence type="predicted"/>
<dbReference type="InterPro" id="IPR012462">
    <property type="entry name" value="UFSP1/2_DUB_cat"/>
</dbReference>